<dbReference type="Proteomes" id="UP001209878">
    <property type="component" value="Unassembled WGS sequence"/>
</dbReference>
<dbReference type="InterPro" id="IPR000421">
    <property type="entry name" value="FA58C"/>
</dbReference>
<accession>A0AAD9NR52</accession>
<organism evidence="2 3">
    <name type="scientific">Ridgeia piscesae</name>
    <name type="common">Tubeworm</name>
    <dbReference type="NCBI Taxonomy" id="27915"/>
    <lineage>
        <taxon>Eukaryota</taxon>
        <taxon>Metazoa</taxon>
        <taxon>Spiralia</taxon>
        <taxon>Lophotrochozoa</taxon>
        <taxon>Annelida</taxon>
        <taxon>Polychaeta</taxon>
        <taxon>Sedentaria</taxon>
        <taxon>Canalipalpata</taxon>
        <taxon>Sabellida</taxon>
        <taxon>Siboglinidae</taxon>
        <taxon>Ridgeia</taxon>
    </lineage>
</organism>
<comment type="caution">
    <text evidence="2">The sequence shown here is derived from an EMBL/GenBank/DDBJ whole genome shotgun (WGS) entry which is preliminary data.</text>
</comment>
<dbReference type="Pfam" id="PF00754">
    <property type="entry name" value="F5_F8_type_C"/>
    <property type="match status" value="1"/>
</dbReference>
<sequence length="138" mass="15541">MKMPESGSLASEGAKVVLATSCDENHPPENIIDGRSETFWVSTGLFPQEFIISFPSPKTISTLHLDCYNVKRFLIERSTDTDPVDFKPLQDEKDLPVTDNQLMKEEVRVSNVQANHLRVSILSGHDHFVSIHRLHING</sequence>
<dbReference type="GO" id="GO:0005929">
    <property type="term" value="C:cilium"/>
    <property type="evidence" value="ECO:0007669"/>
    <property type="project" value="TreeGrafter"/>
</dbReference>
<name>A0AAD9NR52_RIDPI</name>
<reference evidence="2" key="1">
    <citation type="journal article" date="2023" name="Mol. Biol. Evol.">
        <title>Third-Generation Sequencing Reveals the Adaptive Role of the Epigenome in Three Deep-Sea Polychaetes.</title>
        <authorList>
            <person name="Perez M."/>
            <person name="Aroh O."/>
            <person name="Sun Y."/>
            <person name="Lan Y."/>
            <person name="Juniper S.K."/>
            <person name="Young C.R."/>
            <person name="Angers B."/>
            <person name="Qian P.Y."/>
        </authorList>
    </citation>
    <scope>NUCLEOTIDE SEQUENCE</scope>
    <source>
        <strain evidence="2">R07B-5</strain>
    </source>
</reference>
<dbReference type="SUPFAM" id="SSF49785">
    <property type="entry name" value="Galactose-binding domain-like"/>
    <property type="match status" value="1"/>
</dbReference>
<protein>
    <recommendedName>
        <fullName evidence="1">F5/8 type C domain-containing protein</fullName>
    </recommendedName>
</protein>
<dbReference type="GO" id="GO:0042073">
    <property type="term" value="P:intraciliary transport"/>
    <property type="evidence" value="ECO:0007669"/>
    <property type="project" value="InterPro"/>
</dbReference>
<dbReference type="PANTHER" id="PTHR33906:SF1">
    <property type="entry name" value="INTRAFLAGELLAR TRANSPORT PROTEIN 25 HOMOLOG"/>
    <property type="match status" value="1"/>
</dbReference>
<dbReference type="AlphaFoldDB" id="A0AAD9NR52"/>
<evidence type="ECO:0000313" key="3">
    <source>
        <dbReference type="Proteomes" id="UP001209878"/>
    </source>
</evidence>
<dbReference type="GO" id="GO:0030992">
    <property type="term" value="C:intraciliary transport particle B"/>
    <property type="evidence" value="ECO:0007669"/>
    <property type="project" value="InterPro"/>
</dbReference>
<dbReference type="Gene3D" id="2.60.120.260">
    <property type="entry name" value="Galactose-binding domain-like"/>
    <property type="match status" value="1"/>
</dbReference>
<proteinExistence type="predicted"/>
<keyword evidence="3" id="KW-1185">Reference proteome</keyword>
<dbReference type="GO" id="GO:0005813">
    <property type="term" value="C:centrosome"/>
    <property type="evidence" value="ECO:0007669"/>
    <property type="project" value="TreeGrafter"/>
</dbReference>
<gene>
    <name evidence="2" type="ORF">NP493_663g02033</name>
</gene>
<dbReference type="InterPro" id="IPR008979">
    <property type="entry name" value="Galactose-bd-like_sf"/>
</dbReference>
<feature type="domain" description="F5/8 type C" evidence="1">
    <location>
        <begin position="19"/>
        <end position="132"/>
    </location>
</feature>
<dbReference type="PANTHER" id="PTHR33906">
    <property type="entry name" value="INTRAFLAGELLAR TRANSPORT PROTEIN 25 HOMOLOG"/>
    <property type="match status" value="1"/>
</dbReference>
<evidence type="ECO:0000259" key="1">
    <source>
        <dbReference type="Pfam" id="PF00754"/>
    </source>
</evidence>
<dbReference type="EMBL" id="JAODUO010000663">
    <property type="protein sequence ID" value="KAK2176424.1"/>
    <property type="molecule type" value="Genomic_DNA"/>
</dbReference>
<dbReference type="InterPro" id="IPR033558">
    <property type="entry name" value="IFT25"/>
</dbReference>
<evidence type="ECO:0000313" key="2">
    <source>
        <dbReference type="EMBL" id="KAK2176424.1"/>
    </source>
</evidence>